<feature type="transmembrane region" description="Helical" evidence="2">
    <location>
        <begin position="311"/>
        <end position="336"/>
    </location>
</feature>
<sequence length="351" mass="36002">MSDCQESPPIIGSSSTVGSSSTIGNPTILSPSPITLGSPPILLSPESPPILDPSPSILCSPSTVGSPTVVGSPSIVEIDRHPGLLDRMSSIGPSNTPNNEKFSTENDEKLLEHDRKDKRTTAVIWVFSWSEIVNYALQIAGITAGVVFGVWAIKSYGATETSLAIAANADNVSKDALSQSKLANQIALLSFCAPHLEAIPPSEFTLPCATVSKSLFTLVISGDPVGLMPPNSQINSNTTNPFGDGGSANGVSPSGLHNKEIGSQPTPSTSSQPGPQASADSSPLALSNSQALGGPNRPPPPKTTSPHQKTMVHFAVIVGIIAAVVAFLVAVGALLAGDKRLNPNGTAVILA</sequence>
<dbReference type="OrthoDB" id="5423918at2759"/>
<keyword evidence="2" id="KW-0472">Membrane</keyword>
<evidence type="ECO:0000256" key="1">
    <source>
        <dbReference type="SAM" id="MobiDB-lite"/>
    </source>
</evidence>
<feature type="compositionally biased region" description="Polar residues" evidence="1">
    <location>
        <begin position="280"/>
        <end position="291"/>
    </location>
</feature>
<keyword evidence="4" id="KW-1185">Reference proteome</keyword>
<feature type="compositionally biased region" description="Low complexity" evidence="1">
    <location>
        <begin position="262"/>
        <end position="279"/>
    </location>
</feature>
<feature type="compositionally biased region" description="Low complexity" evidence="1">
    <location>
        <begin position="7"/>
        <end position="24"/>
    </location>
</feature>
<dbReference type="STRING" id="486041.B0DFB0"/>
<dbReference type="Proteomes" id="UP000001194">
    <property type="component" value="Unassembled WGS sequence"/>
</dbReference>
<organism evidence="4">
    <name type="scientific">Laccaria bicolor (strain S238N-H82 / ATCC MYA-4686)</name>
    <name type="common">Bicoloured deceiver</name>
    <name type="synonym">Laccaria laccata var. bicolor</name>
    <dbReference type="NCBI Taxonomy" id="486041"/>
    <lineage>
        <taxon>Eukaryota</taxon>
        <taxon>Fungi</taxon>
        <taxon>Dikarya</taxon>
        <taxon>Basidiomycota</taxon>
        <taxon>Agaricomycotina</taxon>
        <taxon>Agaricomycetes</taxon>
        <taxon>Agaricomycetidae</taxon>
        <taxon>Agaricales</taxon>
        <taxon>Agaricineae</taxon>
        <taxon>Hydnangiaceae</taxon>
        <taxon>Laccaria</taxon>
    </lineage>
</organism>
<feature type="region of interest" description="Disordered" evidence="1">
    <location>
        <begin position="230"/>
        <end position="307"/>
    </location>
</feature>
<feature type="compositionally biased region" description="Polar residues" evidence="1">
    <location>
        <begin position="230"/>
        <end position="241"/>
    </location>
</feature>
<accession>B0DFB0</accession>
<dbReference type="KEGG" id="lbc:LACBIDRAFT_328569"/>
<keyword evidence="2" id="KW-1133">Transmembrane helix</keyword>
<evidence type="ECO:0000256" key="2">
    <source>
        <dbReference type="SAM" id="Phobius"/>
    </source>
</evidence>
<protein>
    <submittedName>
        <fullName evidence="3">Predicted protein</fullName>
    </submittedName>
</protein>
<gene>
    <name evidence="3" type="ORF">LACBIDRAFT_328569</name>
</gene>
<dbReference type="InParanoid" id="B0DFB0"/>
<evidence type="ECO:0000313" key="4">
    <source>
        <dbReference type="Proteomes" id="UP000001194"/>
    </source>
</evidence>
<feature type="region of interest" description="Disordered" evidence="1">
    <location>
        <begin position="1"/>
        <end position="31"/>
    </location>
</feature>
<proteinExistence type="predicted"/>
<evidence type="ECO:0000313" key="3">
    <source>
        <dbReference type="EMBL" id="EDR06830.1"/>
    </source>
</evidence>
<dbReference type="EMBL" id="DS547107">
    <property type="protein sequence ID" value="EDR06830.1"/>
    <property type="molecule type" value="Genomic_DNA"/>
</dbReference>
<name>B0DFB0_LACBS</name>
<keyword evidence="2" id="KW-0812">Transmembrane</keyword>
<dbReference type="GeneID" id="6078205"/>
<dbReference type="RefSeq" id="XP_001882677.1">
    <property type="nucleotide sequence ID" value="XM_001882642.1"/>
</dbReference>
<dbReference type="AlphaFoldDB" id="B0DFB0"/>
<reference evidence="3 4" key="1">
    <citation type="journal article" date="2008" name="Nature">
        <title>The genome of Laccaria bicolor provides insights into mycorrhizal symbiosis.</title>
        <authorList>
            <person name="Martin F."/>
            <person name="Aerts A."/>
            <person name="Ahren D."/>
            <person name="Brun A."/>
            <person name="Danchin E.G.J."/>
            <person name="Duchaussoy F."/>
            <person name="Gibon J."/>
            <person name="Kohler A."/>
            <person name="Lindquist E."/>
            <person name="Pereda V."/>
            <person name="Salamov A."/>
            <person name="Shapiro H.J."/>
            <person name="Wuyts J."/>
            <person name="Blaudez D."/>
            <person name="Buee M."/>
            <person name="Brokstein P."/>
            <person name="Canbaeck B."/>
            <person name="Cohen D."/>
            <person name="Courty P.E."/>
            <person name="Coutinho P.M."/>
            <person name="Delaruelle C."/>
            <person name="Detter J.C."/>
            <person name="Deveau A."/>
            <person name="DiFazio S."/>
            <person name="Duplessis S."/>
            <person name="Fraissinet-Tachet L."/>
            <person name="Lucic E."/>
            <person name="Frey-Klett P."/>
            <person name="Fourrey C."/>
            <person name="Feussner I."/>
            <person name="Gay G."/>
            <person name="Grimwood J."/>
            <person name="Hoegger P.J."/>
            <person name="Jain P."/>
            <person name="Kilaru S."/>
            <person name="Labbe J."/>
            <person name="Lin Y.C."/>
            <person name="Legue V."/>
            <person name="Le Tacon F."/>
            <person name="Marmeisse R."/>
            <person name="Melayah D."/>
            <person name="Montanini B."/>
            <person name="Muratet M."/>
            <person name="Nehls U."/>
            <person name="Niculita-Hirzel H."/>
            <person name="Oudot-Le Secq M.P."/>
            <person name="Peter M."/>
            <person name="Quesneville H."/>
            <person name="Rajashekar B."/>
            <person name="Reich M."/>
            <person name="Rouhier N."/>
            <person name="Schmutz J."/>
            <person name="Yin T."/>
            <person name="Chalot M."/>
            <person name="Henrissat B."/>
            <person name="Kuees U."/>
            <person name="Lucas S."/>
            <person name="Van de Peer Y."/>
            <person name="Podila G.K."/>
            <person name="Polle A."/>
            <person name="Pukkila P.J."/>
            <person name="Richardson P.M."/>
            <person name="Rouze P."/>
            <person name="Sanders I.R."/>
            <person name="Stajich J.E."/>
            <person name="Tunlid A."/>
            <person name="Tuskan G."/>
            <person name="Grigoriev I.V."/>
        </authorList>
    </citation>
    <scope>NUCLEOTIDE SEQUENCE [LARGE SCALE GENOMIC DNA]</scope>
    <source>
        <strain evidence="4">S238N-H82 / ATCC MYA-4686</strain>
    </source>
</reference>
<dbReference type="HOGENOM" id="CLU_819079_0_0_1"/>